<protein>
    <submittedName>
        <fullName evidence="1">Uncharacterized protein</fullName>
    </submittedName>
</protein>
<name>A0ACC2NLW3_9HYME</name>
<evidence type="ECO:0000313" key="2">
    <source>
        <dbReference type="Proteomes" id="UP001239111"/>
    </source>
</evidence>
<keyword evidence="2" id="KW-1185">Reference proteome</keyword>
<evidence type="ECO:0000313" key="1">
    <source>
        <dbReference type="EMBL" id="KAJ8672111.1"/>
    </source>
</evidence>
<dbReference type="EMBL" id="CM056743">
    <property type="protein sequence ID" value="KAJ8672111.1"/>
    <property type="molecule type" value="Genomic_DNA"/>
</dbReference>
<comment type="caution">
    <text evidence="1">The sequence shown here is derived from an EMBL/GenBank/DDBJ whole genome shotgun (WGS) entry which is preliminary data.</text>
</comment>
<organism evidence="1 2">
    <name type="scientific">Eretmocerus hayati</name>
    <dbReference type="NCBI Taxonomy" id="131215"/>
    <lineage>
        <taxon>Eukaryota</taxon>
        <taxon>Metazoa</taxon>
        <taxon>Ecdysozoa</taxon>
        <taxon>Arthropoda</taxon>
        <taxon>Hexapoda</taxon>
        <taxon>Insecta</taxon>
        <taxon>Pterygota</taxon>
        <taxon>Neoptera</taxon>
        <taxon>Endopterygota</taxon>
        <taxon>Hymenoptera</taxon>
        <taxon>Apocrita</taxon>
        <taxon>Proctotrupomorpha</taxon>
        <taxon>Chalcidoidea</taxon>
        <taxon>Aphelinidae</taxon>
        <taxon>Aphelininae</taxon>
        <taxon>Eretmocerus</taxon>
    </lineage>
</organism>
<dbReference type="Proteomes" id="UP001239111">
    <property type="component" value="Chromosome 3"/>
</dbReference>
<accession>A0ACC2NLW3</accession>
<reference evidence="1" key="1">
    <citation type="submission" date="2023-04" db="EMBL/GenBank/DDBJ databases">
        <title>A chromosome-level genome assembly of the parasitoid wasp Eretmocerus hayati.</title>
        <authorList>
            <person name="Zhong Y."/>
            <person name="Liu S."/>
            <person name="Liu Y."/>
        </authorList>
    </citation>
    <scope>NUCLEOTIDE SEQUENCE</scope>
    <source>
        <strain evidence="1">ZJU_SS_LIU_2023</strain>
    </source>
</reference>
<proteinExistence type="predicted"/>
<sequence length="104" mass="11029">MDGTDAEFRESFAPEVTVADGRCEVVLANWDRVDLPGPSAGDSTGAGDETSIESKIDGTGAGFDFLIDRGRFRVFFSILGKMGTTGVSSATYCFQASSSRQDDT</sequence>
<gene>
    <name evidence="1" type="ORF">QAD02_003370</name>
</gene>